<evidence type="ECO:0000313" key="1">
    <source>
        <dbReference type="EMBL" id="MFI0794880.1"/>
    </source>
</evidence>
<gene>
    <name evidence="1" type="ORF">ACH4OY_19655</name>
</gene>
<organism evidence="1 2">
    <name type="scientific">Micromonospora rubida</name>
    <dbReference type="NCBI Taxonomy" id="2697657"/>
    <lineage>
        <taxon>Bacteria</taxon>
        <taxon>Bacillati</taxon>
        <taxon>Actinomycetota</taxon>
        <taxon>Actinomycetes</taxon>
        <taxon>Micromonosporales</taxon>
        <taxon>Micromonosporaceae</taxon>
        <taxon>Micromonospora</taxon>
    </lineage>
</organism>
<dbReference type="RefSeq" id="WP_396681607.1">
    <property type="nucleotide sequence ID" value="NZ_JBIRPU010000014.1"/>
</dbReference>
<dbReference type="Proteomes" id="UP001611075">
    <property type="component" value="Unassembled WGS sequence"/>
</dbReference>
<accession>A0ABW7SMF2</accession>
<name>A0ABW7SMF2_9ACTN</name>
<comment type="caution">
    <text evidence="1">The sequence shown here is derived from an EMBL/GenBank/DDBJ whole genome shotgun (WGS) entry which is preliminary data.</text>
</comment>
<protein>
    <submittedName>
        <fullName evidence="1">Uncharacterized protein</fullName>
    </submittedName>
</protein>
<sequence>MREGSNRNRWSRRMAAVGGGALSALVLGQVALTGPVAAVPGLSLKTTTGPSNSVAKSQNATCPAGTKVIGGGGAITGSGLGQVGMDIMVPLIGSDTYSVTGREDENGVAGNWAVTANAVCAPLPPGLVTVSGSSAPSLGTSNWFEKSCPAGKHAIGVGGAVVGASNSEIVLEDLRINQNSVVVAGAEDGTGFAGTWWLDATAICADPLPGEQRVIDDSTYSSTATQSVTATCPAGTRVHGVGGEILGGEGQVRLTEMRATSSTVVTVRAAEDENGFSDTWKVRAYAVCAS</sequence>
<evidence type="ECO:0000313" key="2">
    <source>
        <dbReference type="Proteomes" id="UP001611075"/>
    </source>
</evidence>
<dbReference type="EMBL" id="JBIRPU010000014">
    <property type="protein sequence ID" value="MFI0794880.1"/>
    <property type="molecule type" value="Genomic_DNA"/>
</dbReference>
<proteinExistence type="predicted"/>
<keyword evidence="2" id="KW-1185">Reference proteome</keyword>
<reference evidence="1 2" key="1">
    <citation type="submission" date="2024-10" db="EMBL/GenBank/DDBJ databases">
        <title>The Natural Products Discovery Center: Release of the First 8490 Sequenced Strains for Exploring Actinobacteria Biosynthetic Diversity.</title>
        <authorList>
            <person name="Kalkreuter E."/>
            <person name="Kautsar S.A."/>
            <person name="Yang D."/>
            <person name="Bader C.D."/>
            <person name="Teijaro C.N."/>
            <person name="Fluegel L."/>
            <person name="Davis C.M."/>
            <person name="Simpson J.R."/>
            <person name="Lauterbach L."/>
            <person name="Steele A.D."/>
            <person name="Gui C."/>
            <person name="Meng S."/>
            <person name="Li G."/>
            <person name="Viehrig K."/>
            <person name="Ye F."/>
            <person name="Su P."/>
            <person name="Kiefer A.F."/>
            <person name="Nichols A."/>
            <person name="Cepeda A.J."/>
            <person name="Yan W."/>
            <person name="Fan B."/>
            <person name="Jiang Y."/>
            <person name="Adhikari A."/>
            <person name="Zheng C.-J."/>
            <person name="Schuster L."/>
            <person name="Cowan T.M."/>
            <person name="Smanski M.J."/>
            <person name="Chevrette M.G."/>
            <person name="De Carvalho L.P.S."/>
            <person name="Shen B."/>
        </authorList>
    </citation>
    <scope>NUCLEOTIDE SEQUENCE [LARGE SCALE GENOMIC DNA]</scope>
    <source>
        <strain evidence="1 2">NPDC021253</strain>
    </source>
</reference>